<comment type="caution">
    <text evidence="1">The sequence shown here is derived from an EMBL/GenBank/DDBJ whole genome shotgun (WGS) entry which is preliminary data.</text>
</comment>
<reference evidence="1" key="1">
    <citation type="submission" date="2022-03" db="EMBL/GenBank/DDBJ databases">
        <authorList>
            <person name="Sayadi A."/>
        </authorList>
    </citation>
    <scope>NUCLEOTIDE SEQUENCE</scope>
</reference>
<dbReference type="Proteomes" id="UP001152888">
    <property type="component" value="Unassembled WGS sequence"/>
</dbReference>
<evidence type="ECO:0000313" key="1">
    <source>
        <dbReference type="EMBL" id="CAH1984169.1"/>
    </source>
</evidence>
<gene>
    <name evidence="1" type="ORF">ACAOBT_LOCUS15946</name>
</gene>
<dbReference type="EMBL" id="CAKOFQ010006952">
    <property type="protein sequence ID" value="CAH1984169.1"/>
    <property type="molecule type" value="Genomic_DNA"/>
</dbReference>
<name>A0A9P0KWZ3_ACAOB</name>
<evidence type="ECO:0000313" key="2">
    <source>
        <dbReference type="Proteomes" id="UP001152888"/>
    </source>
</evidence>
<keyword evidence="2" id="KW-1185">Reference proteome</keyword>
<sequence>MGKSRADLFGRGSTLCAGADTPLSEIFLFIQNGEQ</sequence>
<organism evidence="1 2">
    <name type="scientific">Acanthoscelides obtectus</name>
    <name type="common">Bean weevil</name>
    <name type="synonym">Bruchus obtectus</name>
    <dbReference type="NCBI Taxonomy" id="200917"/>
    <lineage>
        <taxon>Eukaryota</taxon>
        <taxon>Metazoa</taxon>
        <taxon>Ecdysozoa</taxon>
        <taxon>Arthropoda</taxon>
        <taxon>Hexapoda</taxon>
        <taxon>Insecta</taxon>
        <taxon>Pterygota</taxon>
        <taxon>Neoptera</taxon>
        <taxon>Endopterygota</taxon>
        <taxon>Coleoptera</taxon>
        <taxon>Polyphaga</taxon>
        <taxon>Cucujiformia</taxon>
        <taxon>Chrysomeloidea</taxon>
        <taxon>Chrysomelidae</taxon>
        <taxon>Bruchinae</taxon>
        <taxon>Bruchini</taxon>
        <taxon>Acanthoscelides</taxon>
    </lineage>
</organism>
<dbReference type="AlphaFoldDB" id="A0A9P0KWZ3"/>
<protein>
    <submittedName>
        <fullName evidence="1">Uncharacterized protein</fullName>
    </submittedName>
</protein>
<accession>A0A9P0KWZ3</accession>
<proteinExistence type="predicted"/>